<dbReference type="SUPFAM" id="SSF54001">
    <property type="entry name" value="Cysteine proteinases"/>
    <property type="match status" value="1"/>
</dbReference>
<dbReference type="Proteomes" id="UP000675781">
    <property type="component" value="Unassembled WGS sequence"/>
</dbReference>
<keyword evidence="4" id="KW-1185">Reference proteome</keyword>
<accession>A0A941EPC3</accession>
<evidence type="ECO:0000313" key="4">
    <source>
        <dbReference type="Proteomes" id="UP000675781"/>
    </source>
</evidence>
<gene>
    <name evidence="3" type="ORF">KDL01_12605</name>
</gene>
<evidence type="ECO:0000259" key="2">
    <source>
        <dbReference type="PROSITE" id="PS50911"/>
    </source>
</evidence>
<feature type="chain" id="PRO_5038026141" evidence="1">
    <location>
        <begin position="33"/>
        <end position="560"/>
    </location>
</feature>
<feature type="signal peptide" evidence="1">
    <location>
        <begin position="1"/>
        <end position="32"/>
    </location>
</feature>
<dbReference type="Gene3D" id="3.90.1720.10">
    <property type="entry name" value="endopeptidase domain like (from Nostoc punctiforme)"/>
    <property type="match status" value="1"/>
</dbReference>
<dbReference type="PROSITE" id="PS50911">
    <property type="entry name" value="CHAP"/>
    <property type="match status" value="1"/>
</dbReference>
<proteinExistence type="predicted"/>
<organism evidence="3 4">
    <name type="scientific">Actinospica durhamensis</name>
    <dbReference type="NCBI Taxonomy" id="1508375"/>
    <lineage>
        <taxon>Bacteria</taxon>
        <taxon>Bacillati</taxon>
        <taxon>Actinomycetota</taxon>
        <taxon>Actinomycetes</taxon>
        <taxon>Catenulisporales</taxon>
        <taxon>Actinospicaceae</taxon>
        <taxon>Actinospica</taxon>
    </lineage>
</organism>
<dbReference type="EMBL" id="JAGSOG010000048">
    <property type="protein sequence ID" value="MBR7834112.1"/>
    <property type="molecule type" value="Genomic_DNA"/>
</dbReference>
<sequence length="560" mass="56065">MNIRNHLRRFAGPAVAALALSLATALAPTASAAAGGDAATLAHANIGKSAGTCADTPTTNSLGGSQFETSCSGNGGNGEFWCADFAEWVWQNSGFYTGGLTAAAGSFYVYGENNGTLHTSASYVPQPGDAVVYDYSGGGVADHVGIVTSVDSSGDVITANGDWNGISGSSESTFARSSSVVQVTIPASERATGDYVGAAEMTISGYISPVASGSGSTPPPVDSGNPYSPNAVCGSGYGVIDSHGLTGATVYLLYDDASGDNCVVTLATTPTSAKSMNATLAVQGGASTSNPGTFTYYAGPVTEYAPSSCVEWGGSYNGSSWTSGWSHCGGGSSAPPPSGNNIYTPTQVCGSGYGVIDSHALTGATVYLLYNGSTGDNCVTTLATDASSAESMNATLAVQGGSSASNPGTFTYYAGPVVEYAPNSCVEWGGSYNGSSWTSSWSHCGNGTVTAPPGATNPYTPTQVCGSGYSVVDTHALSGATIYLLFNSSTGDNCVATMATDPASAESMNATLAVQGGSSASNPGTFTYYAGPVAEYAPSSCVEWGGAYEGSSWTSGWSHC</sequence>
<evidence type="ECO:0000256" key="1">
    <source>
        <dbReference type="SAM" id="SignalP"/>
    </source>
</evidence>
<evidence type="ECO:0000313" key="3">
    <source>
        <dbReference type="EMBL" id="MBR7834112.1"/>
    </source>
</evidence>
<keyword evidence="1" id="KW-0732">Signal</keyword>
<dbReference type="RefSeq" id="WP_212528634.1">
    <property type="nucleotide sequence ID" value="NZ_JAGSOG010000048.1"/>
</dbReference>
<protein>
    <submittedName>
        <fullName evidence="3">CHAP domain-containing protein</fullName>
    </submittedName>
</protein>
<name>A0A941EPC3_9ACTN</name>
<dbReference type="InterPro" id="IPR038765">
    <property type="entry name" value="Papain-like_cys_pep_sf"/>
</dbReference>
<reference evidence="3" key="1">
    <citation type="submission" date="2021-04" db="EMBL/GenBank/DDBJ databases">
        <title>Genome based classification of Actinospica acidithermotolerans sp. nov., an actinobacterium isolated from an Indonesian hot spring.</title>
        <authorList>
            <person name="Kusuma A.B."/>
            <person name="Putra K.E."/>
            <person name="Nafisah S."/>
            <person name="Loh J."/>
            <person name="Nouioui I."/>
            <person name="Goodfellow M."/>
        </authorList>
    </citation>
    <scope>NUCLEOTIDE SEQUENCE</scope>
    <source>
        <strain evidence="3">CSCA 57</strain>
    </source>
</reference>
<feature type="domain" description="Peptidase C51" evidence="2">
    <location>
        <begin position="57"/>
        <end position="197"/>
    </location>
</feature>
<comment type="caution">
    <text evidence="3">The sequence shown here is derived from an EMBL/GenBank/DDBJ whole genome shotgun (WGS) entry which is preliminary data.</text>
</comment>
<dbReference type="AlphaFoldDB" id="A0A941EPC3"/>
<dbReference type="InterPro" id="IPR007921">
    <property type="entry name" value="CHAP_dom"/>
</dbReference>
<dbReference type="Pfam" id="PF05257">
    <property type="entry name" value="CHAP"/>
    <property type="match status" value="1"/>
</dbReference>